<dbReference type="EMBL" id="CAJNOQ010033902">
    <property type="protein sequence ID" value="CAF1592179.1"/>
    <property type="molecule type" value="Genomic_DNA"/>
</dbReference>
<accession>A0A816A7V7</accession>
<evidence type="ECO:0000313" key="3">
    <source>
        <dbReference type="EMBL" id="CAF1592179.1"/>
    </source>
</evidence>
<organism evidence="3 6">
    <name type="scientific">Didymodactylos carnosus</name>
    <dbReference type="NCBI Taxonomy" id="1234261"/>
    <lineage>
        <taxon>Eukaryota</taxon>
        <taxon>Metazoa</taxon>
        <taxon>Spiralia</taxon>
        <taxon>Gnathifera</taxon>
        <taxon>Rotifera</taxon>
        <taxon>Eurotatoria</taxon>
        <taxon>Bdelloidea</taxon>
        <taxon>Philodinida</taxon>
        <taxon>Philodinidae</taxon>
        <taxon>Didymodactylos</taxon>
    </lineage>
</organism>
<evidence type="ECO:0000256" key="1">
    <source>
        <dbReference type="SAM" id="MobiDB-lite"/>
    </source>
</evidence>
<dbReference type="Proteomes" id="UP000677228">
    <property type="component" value="Unassembled WGS sequence"/>
</dbReference>
<dbReference type="EMBL" id="CAJNOK010017135">
    <property type="protein sequence ID" value="CAF1258264.1"/>
    <property type="molecule type" value="Genomic_DNA"/>
</dbReference>
<evidence type="ECO:0000313" key="2">
    <source>
        <dbReference type="EMBL" id="CAF1258264.1"/>
    </source>
</evidence>
<proteinExistence type="predicted"/>
<evidence type="ECO:0000313" key="5">
    <source>
        <dbReference type="EMBL" id="CAF4464900.1"/>
    </source>
</evidence>
<dbReference type="EMBL" id="CAJOBA010038689">
    <property type="protein sequence ID" value="CAF4065165.1"/>
    <property type="molecule type" value="Genomic_DNA"/>
</dbReference>
<protein>
    <submittedName>
        <fullName evidence="3">Uncharacterized protein</fullName>
    </submittedName>
</protein>
<keyword evidence="6" id="KW-1185">Reference proteome</keyword>
<name>A0A816A7V7_9BILA</name>
<dbReference type="Proteomes" id="UP000681722">
    <property type="component" value="Unassembled WGS sequence"/>
</dbReference>
<feature type="region of interest" description="Disordered" evidence="1">
    <location>
        <begin position="39"/>
        <end position="61"/>
    </location>
</feature>
<dbReference type="AlphaFoldDB" id="A0A816A7V7"/>
<dbReference type="Proteomes" id="UP000682733">
    <property type="component" value="Unassembled WGS sequence"/>
</dbReference>
<reference evidence="3" key="1">
    <citation type="submission" date="2021-02" db="EMBL/GenBank/DDBJ databases">
        <authorList>
            <person name="Nowell W R."/>
        </authorList>
    </citation>
    <scope>NUCLEOTIDE SEQUENCE</scope>
</reference>
<feature type="non-terminal residue" evidence="3">
    <location>
        <position position="61"/>
    </location>
</feature>
<gene>
    <name evidence="3" type="ORF">GPM918_LOCUS41846</name>
    <name evidence="2" type="ORF">OVA965_LOCUS26605</name>
    <name evidence="5" type="ORF">SRO942_LOCUS42963</name>
    <name evidence="4" type="ORF">TMI583_LOCUS27346</name>
</gene>
<dbReference type="EMBL" id="CAJOBC010100079">
    <property type="protein sequence ID" value="CAF4464900.1"/>
    <property type="molecule type" value="Genomic_DNA"/>
</dbReference>
<sequence length="61" mass="6668">MGRVEDDIGTAKGGLADWNAMHQVEKKKEMERHVDEVIGNAAHGTNIDSGSTWPTAEYAEI</sequence>
<evidence type="ECO:0000313" key="4">
    <source>
        <dbReference type="EMBL" id="CAF4065165.1"/>
    </source>
</evidence>
<dbReference type="Proteomes" id="UP000663829">
    <property type="component" value="Unassembled WGS sequence"/>
</dbReference>
<evidence type="ECO:0000313" key="6">
    <source>
        <dbReference type="Proteomes" id="UP000663829"/>
    </source>
</evidence>
<comment type="caution">
    <text evidence="3">The sequence shown here is derived from an EMBL/GenBank/DDBJ whole genome shotgun (WGS) entry which is preliminary data.</text>
</comment>